<keyword evidence="2" id="KW-1185">Reference proteome</keyword>
<sequence>MMALLFSANEAATAVGMIGLNGNSHTQWHKMIRPLLSFVDDTSHASSITSPISPAPAQTVAAQPKLCGLCIDPTVTTDVAQHPPIPLADDEPTAAQPSPTPPTQIEPTEA</sequence>
<comment type="caution">
    <text evidence="1">The sequence shown here is derived from an EMBL/GenBank/DDBJ whole genome shotgun (WGS) entry which is preliminary data.</text>
</comment>
<protein>
    <submittedName>
        <fullName evidence="1">Uncharacterized protein</fullName>
    </submittedName>
</protein>
<accession>A0ACB9KBG5</accession>
<evidence type="ECO:0000313" key="1">
    <source>
        <dbReference type="EMBL" id="KAI3829602.1"/>
    </source>
</evidence>
<dbReference type="EMBL" id="CM042018">
    <property type="protein sequence ID" value="KAI3829602.1"/>
    <property type="molecule type" value="Genomic_DNA"/>
</dbReference>
<proteinExistence type="predicted"/>
<name>A0ACB9KBG5_9ASTR</name>
<organism evidence="1 2">
    <name type="scientific">Smallanthus sonchifolius</name>
    <dbReference type="NCBI Taxonomy" id="185202"/>
    <lineage>
        <taxon>Eukaryota</taxon>
        <taxon>Viridiplantae</taxon>
        <taxon>Streptophyta</taxon>
        <taxon>Embryophyta</taxon>
        <taxon>Tracheophyta</taxon>
        <taxon>Spermatophyta</taxon>
        <taxon>Magnoliopsida</taxon>
        <taxon>eudicotyledons</taxon>
        <taxon>Gunneridae</taxon>
        <taxon>Pentapetalae</taxon>
        <taxon>asterids</taxon>
        <taxon>campanulids</taxon>
        <taxon>Asterales</taxon>
        <taxon>Asteraceae</taxon>
        <taxon>Asteroideae</taxon>
        <taxon>Heliantheae alliance</taxon>
        <taxon>Millerieae</taxon>
        <taxon>Smallanthus</taxon>
    </lineage>
</organism>
<gene>
    <name evidence="1" type="ORF">L1987_03728</name>
</gene>
<dbReference type="Proteomes" id="UP001056120">
    <property type="component" value="Linkage Group LG01"/>
</dbReference>
<evidence type="ECO:0000313" key="2">
    <source>
        <dbReference type="Proteomes" id="UP001056120"/>
    </source>
</evidence>
<reference evidence="2" key="1">
    <citation type="journal article" date="2022" name="Mol. Ecol. Resour.">
        <title>The genomes of chicory, endive, great burdock and yacon provide insights into Asteraceae palaeo-polyploidization history and plant inulin production.</title>
        <authorList>
            <person name="Fan W."/>
            <person name="Wang S."/>
            <person name="Wang H."/>
            <person name="Wang A."/>
            <person name="Jiang F."/>
            <person name="Liu H."/>
            <person name="Zhao H."/>
            <person name="Xu D."/>
            <person name="Zhang Y."/>
        </authorList>
    </citation>
    <scope>NUCLEOTIDE SEQUENCE [LARGE SCALE GENOMIC DNA]</scope>
    <source>
        <strain evidence="2">cv. Yunnan</strain>
    </source>
</reference>
<reference evidence="1 2" key="2">
    <citation type="journal article" date="2022" name="Mol. Ecol. Resour.">
        <title>The genomes of chicory, endive, great burdock and yacon provide insights into Asteraceae paleo-polyploidization history and plant inulin production.</title>
        <authorList>
            <person name="Fan W."/>
            <person name="Wang S."/>
            <person name="Wang H."/>
            <person name="Wang A."/>
            <person name="Jiang F."/>
            <person name="Liu H."/>
            <person name="Zhao H."/>
            <person name="Xu D."/>
            <person name="Zhang Y."/>
        </authorList>
    </citation>
    <scope>NUCLEOTIDE SEQUENCE [LARGE SCALE GENOMIC DNA]</scope>
    <source>
        <strain evidence="2">cv. Yunnan</strain>
        <tissue evidence="1">Leaves</tissue>
    </source>
</reference>